<comment type="caution">
    <text evidence="1">The sequence shown here is derived from an EMBL/GenBank/DDBJ whole genome shotgun (WGS) entry which is preliminary data.</text>
</comment>
<evidence type="ECO:0000313" key="2">
    <source>
        <dbReference type="Proteomes" id="UP000016462"/>
    </source>
</evidence>
<keyword evidence="2" id="KW-1185">Reference proteome</keyword>
<proteinExistence type="predicted"/>
<protein>
    <submittedName>
        <fullName evidence="1">Uncharacterized protein</fullName>
    </submittedName>
</protein>
<accession>U1MNQ3</accession>
<dbReference type="RefSeq" id="WP_021011273.1">
    <property type="nucleotide sequence ID" value="NZ_ASHR01000031.1"/>
</dbReference>
<dbReference type="EMBL" id="ASHR01000031">
    <property type="protein sequence ID" value="ERG63526.1"/>
    <property type="molecule type" value="Genomic_DNA"/>
</dbReference>
<reference evidence="1 2" key="1">
    <citation type="journal article" date="2013" name="Genome Announc.">
        <title>First draft genome sequence from a member of the genus agrococcus, isolated from modern microbialites.</title>
        <authorList>
            <person name="White R.A.III."/>
            <person name="Grassa C.J."/>
            <person name="Suttle C.A."/>
        </authorList>
    </citation>
    <scope>NUCLEOTIDE SEQUENCE [LARGE SCALE GENOMIC DNA]</scope>
    <source>
        <strain evidence="1 2">RW1</strain>
    </source>
</reference>
<sequence>MAARQSVVVIHPGTVTVGGWCDVHALPHQLTCDVWLLGTHGLALVSTIRRCDREA</sequence>
<dbReference type="Proteomes" id="UP000016462">
    <property type="component" value="Unassembled WGS sequence"/>
</dbReference>
<name>U1MNQ3_9MICO</name>
<organism evidence="1 2">
    <name type="scientific">Agrococcus pavilionensis RW1</name>
    <dbReference type="NCBI Taxonomy" id="1330458"/>
    <lineage>
        <taxon>Bacteria</taxon>
        <taxon>Bacillati</taxon>
        <taxon>Actinomycetota</taxon>
        <taxon>Actinomycetes</taxon>
        <taxon>Micrococcales</taxon>
        <taxon>Microbacteriaceae</taxon>
        <taxon>Agrococcus</taxon>
    </lineage>
</organism>
<evidence type="ECO:0000313" key="1">
    <source>
        <dbReference type="EMBL" id="ERG63526.1"/>
    </source>
</evidence>
<dbReference type="AlphaFoldDB" id="U1MNQ3"/>
<gene>
    <name evidence="1" type="ORF">L332_03535</name>
</gene>